<accession>A0ABR9WY21</accession>
<proteinExistence type="predicted"/>
<comment type="caution">
    <text evidence="2">The sequence shown here is derived from an EMBL/GenBank/DDBJ whole genome shotgun (WGS) entry which is preliminary data.</text>
</comment>
<sequence length="98" mass="10903">MATTEAPAERMVRVSWNLEPYAATALVDTMLDIGAELQSFTADRVRADVATQHKMLHCKSPAELIHIQSAFFQKASEDYRAHWGRLAELGGKLTVFPS</sequence>
<name>A0ABR9WY21_9RHOB</name>
<protein>
    <submittedName>
        <fullName evidence="2">Phasin family protein</fullName>
    </submittedName>
</protein>
<feature type="domain" description="Phasin" evidence="1">
    <location>
        <begin position="22"/>
        <end position="93"/>
    </location>
</feature>
<dbReference type="InterPro" id="IPR018968">
    <property type="entry name" value="Phasin"/>
</dbReference>
<reference evidence="2 3" key="1">
    <citation type="journal article" date="2021" name="Int. J. Syst. Evol. Microbiol.">
        <title>Salipiger mangrovisoli sp. nov., isolated from mangrove soil and the proposal for the reclassification of Paraphaeobacter pallidus as Salipiger pallidus comb. nov.</title>
        <authorList>
            <person name="Du J."/>
            <person name="Liu Y."/>
            <person name="Pei T."/>
            <person name="Deng M.R."/>
            <person name="Zhu H."/>
        </authorList>
    </citation>
    <scope>NUCLEOTIDE SEQUENCE [LARGE SCALE GENOMIC DNA]</scope>
    <source>
        <strain evidence="2 3">6D45A</strain>
    </source>
</reference>
<dbReference type="Pfam" id="PF09361">
    <property type="entry name" value="Phasin_2"/>
    <property type="match status" value="1"/>
</dbReference>
<dbReference type="EMBL" id="JADFFK010000002">
    <property type="protein sequence ID" value="MBE9636167.1"/>
    <property type="molecule type" value="Genomic_DNA"/>
</dbReference>
<gene>
    <name evidence="2" type="ORF">IQ782_04860</name>
</gene>
<evidence type="ECO:0000313" key="3">
    <source>
        <dbReference type="Proteomes" id="UP000607796"/>
    </source>
</evidence>
<organism evidence="2 3">
    <name type="scientific">Salipiger mangrovisoli</name>
    <dbReference type="NCBI Taxonomy" id="2865933"/>
    <lineage>
        <taxon>Bacteria</taxon>
        <taxon>Pseudomonadati</taxon>
        <taxon>Pseudomonadota</taxon>
        <taxon>Alphaproteobacteria</taxon>
        <taxon>Rhodobacterales</taxon>
        <taxon>Roseobacteraceae</taxon>
        <taxon>Salipiger</taxon>
    </lineage>
</organism>
<evidence type="ECO:0000259" key="1">
    <source>
        <dbReference type="Pfam" id="PF09361"/>
    </source>
</evidence>
<dbReference type="Proteomes" id="UP000607796">
    <property type="component" value="Unassembled WGS sequence"/>
</dbReference>
<keyword evidence="3" id="KW-1185">Reference proteome</keyword>
<evidence type="ECO:0000313" key="2">
    <source>
        <dbReference type="EMBL" id="MBE9636167.1"/>
    </source>
</evidence>